<protein>
    <submittedName>
        <fullName evidence="5">CASC3 protein CASC3</fullName>
    </submittedName>
</protein>
<gene>
    <name evidence="5" type="ORF">DMP12_02270</name>
    <name evidence="3" type="ORF">GKG38_11320</name>
    <name evidence="4" type="ORF">GO738_01525</name>
</gene>
<evidence type="ECO:0000313" key="3">
    <source>
        <dbReference type="EMBL" id="MSA95631.1"/>
    </source>
</evidence>
<evidence type="ECO:0000256" key="1">
    <source>
        <dbReference type="SAM" id="MobiDB-lite"/>
    </source>
</evidence>
<dbReference type="Proteomes" id="UP000462865">
    <property type="component" value="Unassembled WGS sequence"/>
</dbReference>
<reference evidence="3 7" key="4">
    <citation type="journal article" date="2019" name="Nat. Med.">
        <title>A library of human gut bacterial isolates paired with longitudinal multiomics data enables mechanistic microbiome research.</title>
        <authorList>
            <person name="Poyet M."/>
            <person name="Groussin M."/>
            <person name="Gibbons S.M."/>
            <person name="Avila-Pacheco J."/>
            <person name="Jiang X."/>
            <person name="Kearney S.M."/>
            <person name="Perrotta A.R."/>
            <person name="Berdy B."/>
            <person name="Zhao S."/>
            <person name="Lieberman T.D."/>
            <person name="Swanson P.K."/>
            <person name="Smith M."/>
            <person name="Roesemann S."/>
            <person name="Alexander J.E."/>
            <person name="Rich S.A."/>
            <person name="Livny J."/>
            <person name="Vlamakis H."/>
            <person name="Clish C."/>
            <person name="Bullock K."/>
            <person name="Deik A."/>
            <person name="Scott J."/>
            <person name="Pierce K.A."/>
            <person name="Xavier R.J."/>
            <person name="Alm E.J."/>
        </authorList>
    </citation>
    <scope>NUCLEOTIDE SEQUENCE [LARGE SCALE GENOMIC DNA]</scope>
    <source>
        <strain evidence="3 7">BIOML-A1</strain>
    </source>
</reference>
<keyword evidence="2" id="KW-0812">Transmembrane</keyword>
<dbReference type="EMBL" id="QIBW01000002">
    <property type="protein sequence ID" value="ROT91497.1"/>
    <property type="molecule type" value="Genomic_DNA"/>
</dbReference>
<dbReference type="EMBL" id="WPOC01000002">
    <property type="protein sequence ID" value="MVN14047.1"/>
    <property type="molecule type" value="Genomic_DNA"/>
</dbReference>
<name>A0A1Y4G060_9ACTN</name>
<evidence type="ECO:0000313" key="7">
    <source>
        <dbReference type="Proteomes" id="UP000462865"/>
    </source>
</evidence>
<evidence type="ECO:0000256" key="2">
    <source>
        <dbReference type="SAM" id="Phobius"/>
    </source>
</evidence>
<proteinExistence type="predicted"/>
<comment type="caution">
    <text evidence="5">The sequence shown here is derived from an EMBL/GenBank/DDBJ whole genome shotgun (WGS) entry which is preliminary data.</text>
</comment>
<dbReference type="Proteomes" id="UP000468327">
    <property type="component" value="Unassembled WGS sequence"/>
</dbReference>
<feature type="transmembrane region" description="Helical" evidence="2">
    <location>
        <begin position="39"/>
        <end position="62"/>
    </location>
</feature>
<keyword evidence="2" id="KW-0472">Membrane</keyword>
<dbReference type="GeneID" id="97355183"/>
<evidence type="ECO:0000313" key="8">
    <source>
        <dbReference type="Proteomes" id="UP000468327"/>
    </source>
</evidence>
<dbReference type="RefSeq" id="WP_015539463.1">
    <property type="nucleotide sequence ID" value="NZ_BAABZN010000001.1"/>
</dbReference>
<keyword evidence="2" id="KW-1133">Transmembrane helix</keyword>
<keyword evidence="8" id="KW-1185">Reference proteome</keyword>
<accession>A0A1Y4G060</accession>
<feature type="compositionally biased region" description="Basic and acidic residues" evidence="1">
    <location>
        <begin position="11"/>
        <end position="31"/>
    </location>
</feature>
<feature type="region of interest" description="Disordered" evidence="1">
    <location>
        <begin position="1"/>
        <end position="34"/>
    </location>
</feature>
<reference evidence="6" key="1">
    <citation type="submission" date="2018-05" db="EMBL/GenBank/DDBJ databases">
        <title>Genome Sequencing of selected type strains of the family Eggerthellaceae.</title>
        <authorList>
            <person name="Danylec N."/>
            <person name="Stoll D.A."/>
            <person name="Doetsch A."/>
            <person name="Huch M."/>
        </authorList>
    </citation>
    <scope>NUCLEOTIDE SEQUENCE [LARGE SCALE GENOMIC DNA]</scope>
    <source>
        <strain evidence="6">DSM 27213</strain>
    </source>
</reference>
<evidence type="ECO:0000313" key="6">
    <source>
        <dbReference type="Proteomes" id="UP000285258"/>
    </source>
</evidence>
<dbReference type="Proteomes" id="UP000285258">
    <property type="component" value="Unassembled WGS sequence"/>
</dbReference>
<sequence>MAKQQKLTAKQKSERIKAAQERERKAQEQRRRAEKTKRIFTVVICVILVLALGIPTMALMVMGGGS</sequence>
<reference evidence="5" key="3">
    <citation type="journal article" date="2019" name="Microbiol. Resour. Announc.">
        <title>Draft Genome Sequences of Type Strains of Gordonibacter faecihominis, Paraeggerthella hongkongensis, Parvibacter caecicola,Slackia equolifaciens, Slackia faecicanis, and Slackia isoflavoniconvertens.</title>
        <authorList>
            <person name="Danylec N."/>
            <person name="Stoll D.A."/>
            <person name="Dotsch A."/>
            <person name="Huch M."/>
        </authorList>
    </citation>
    <scope>NUCLEOTIDE SEQUENCE</scope>
    <source>
        <strain evidence="5">DSM 27213</strain>
    </source>
</reference>
<evidence type="ECO:0000313" key="4">
    <source>
        <dbReference type="EMBL" id="MVN14047.1"/>
    </source>
</evidence>
<dbReference type="AlphaFoldDB" id="A0A1Y4G060"/>
<organism evidence="5 6">
    <name type="scientific">Gordonibacter urolithinfaciens</name>
    <dbReference type="NCBI Taxonomy" id="1335613"/>
    <lineage>
        <taxon>Bacteria</taxon>
        <taxon>Bacillati</taxon>
        <taxon>Actinomycetota</taxon>
        <taxon>Coriobacteriia</taxon>
        <taxon>Eggerthellales</taxon>
        <taxon>Eggerthellaceae</taxon>
        <taxon>Gordonibacter</taxon>
    </lineage>
</organism>
<dbReference type="EMBL" id="WKZA01000061">
    <property type="protein sequence ID" value="MSA95631.1"/>
    <property type="molecule type" value="Genomic_DNA"/>
</dbReference>
<reference evidence="4 8" key="5">
    <citation type="submission" date="2019-11" db="EMBL/GenBank/DDBJ databases">
        <title>Whole genome shotgun sequencing (WGS) data from Adlercreutzia equolifaciens ResAG-91, Eggerthella lenta MRI-F36, MRI-F37, MRI-F40, ResAG-49, ResAG-88, ResAG-121, ResAG-145, and Gordonibacter sp. ResAG-5, ResAG-26, ResAG-43, ResAG-50, ResAG-59.</title>
        <authorList>
            <person name="Stoll D.A."/>
            <person name="Danylec N."/>
            <person name="Franz C.M.A.P."/>
            <person name="Huch M."/>
        </authorList>
    </citation>
    <scope>NUCLEOTIDE SEQUENCE [LARGE SCALE GENOMIC DNA]</scope>
    <source>
        <strain evidence="4 8">ResAG-59</strain>
    </source>
</reference>
<reference evidence="5" key="2">
    <citation type="journal article" date="2019" name="Int. J. Syst. Evol. Microbiol.">
        <title>Gordonibacter faecihominis is a later heterotypic synonym of Gordonibacter urolithinfaciens.</title>
        <authorList>
            <person name="Danylec N."/>
            <person name="Stoll D.A."/>
            <person name="Huch M."/>
        </authorList>
    </citation>
    <scope>NUCLEOTIDE SEQUENCE</scope>
    <source>
        <strain evidence="5">DSM 27213</strain>
    </source>
</reference>
<feature type="compositionally biased region" description="Polar residues" evidence="1">
    <location>
        <begin position="1"/>
        <end position="10"/>
    </location>
</feature>
<evidence type="ECO:0000313" key="5">
    <source>
        <dbReference type="EMBL" id="ROT91497.1"/>
    </source>
</evidence>